<evidence type="ECO:0000256" key="3">
    <source>
        <dbReference type="ARBA" id="ARBA00023004"/>
    </source>
</evidence>
<name>A0A2U3QIC4_9BACT</name>
<proteinExistence type="predicted"/>
<evidence type="ECO:0000256" key="4">
    <source>
        <dbReference type="PROSITE-ProRule" id="PRU00433"/>
    </source>
</evidence>
<keyword evidence="5" id="KW-0732">Signal</keyword>
<keyword evidence="8" id="KW-1185">Reference proteome</keyword>
<keyword evidence="3 4" id="KW-0408">Iron</keyword>
<keyword evidence="2 4" id="KW-0479">Metal-binding</keyword>
<dbReference type="GO" id="GO:0020037">
    <property type="term" value="F:heme binding"/>
    <property type="evidence" value="ECO:0007669"/>
    <property type="project" value="InterPro"/>
</dbReference>
<keyword evidence="1 4" id="KW-0349">Heme</keyword>
<sequence length="119" mass="13000">MKLFRAVAVIILSFALTCTFAFAAGNAERGKKLFSDPKLSGATTGKSCETCHPNGRGLEETGGKTMWHMMGKKYNSLEAVINYDIETALHGKPLDPKSQEMEDIIAYIKSLGKNGDEKK</sequence>
<evidence type="ECO:0000256" key="2">
    <source>
        <dbReference type="ARBA" id="ARBA00022723"/>
    </source>
</evidence>
<reference evidence="8" key="1">
    <citation type="submission" date="2018-03" db="EMBL/GenBank/DDBJ databases">
        <authorList>
            <person name="Zecchin S."/>
        </authorList>
    </citation>
    <scope>NUCLEOTIDE SEQUENCE [LARGE SCALE GENOMIC DNA]</scope>
</reference>
<dbReference type="GO" id="GO:0009055">
    <property type="term" value="F:electron transfer activity"/>
    <property type="evidence" value="ECO:0007669"/>
    <property type="project" value="InterPro"/>
</dbReference>
<feature type="chain" id="PRO_5015687293" evidence="5">
    <location>
        <begin position="24"/>
        <end position="119"/>
    </location>
</feature>
<dbReference type="InterPro" id="IPR009056">
    <property type="entry name" value="Cyt_c-like_dom"/>
</dbReference>
<evidence type="ECO:0000313" key="7">
    <source>
        <dbReference type="EMBL" id="SPQ01157.1"/>
    </source>
</evidence>
<dbReference type="InterPro" id="IPR036909">
    <property type="entry name" value="Cyt_c-like_dom_sf"/>
</dbReference>
<dbReference type="AlphaFoldDB" id="A0A2U3QIC4"/>
<dbReference type="OrthoDB" id="9779283at2"/>
<dbReference type="InterPro" id="IPR004852">
    <property type="entry name" value="Di-haem_cyt_c_peroxidsae"/>
</dbReference>
<dbReference type="EMBL" id="OUUY01000092">
    <property type="protein sequence ID" value="SPQ01157.1"/>
    <property type="molecule type" value="Genomic_DNA"/>
</dbReference>
<protein>
    <submittedName>
        <fullName evidence="7">Cytochrome c</fullName>
    </submittedName>
</protein>
<dbReference type="SUPFAM" id="SSF46626">
    <property type="entry name" value="Cytochrome c"/>
    <property type="match status" value="1"/>
</dbReference>
<feature type="domain" description="Cytochrome c" evidence="6">
    <location>
        <begin position="25"/>
        <end position="112"/>
    </location>
</feature>
<feature type="signal peptide" evidence="5">
    <location>
        <begin position="1"/>
        <end position="23"/>
    </location>
</feature>
<evidence type="ECO:0000256" key="1">
    <source>
        <dbReference type="ARBA" id="ARBA00022617"/>
    </source>
</evidence>
<evidence type="ECO:0000256" key="5">
    <source>
        <dbReference type="SAM" id="SignalP"/>
    </source>
</evidence>
<evidence type="ECO:0000259" key="6">
    <source>
        <dbReference type="PROSITE" id="PS51007"/>
    </source>
</evidence>
<organism evidence="7 8">
    <name type="scientific">Candidatus Sulfobium mesophilum</name>
    <dbReference type="NCBI Taxonomy" id="2016548"/>
    <lineage>
        <taxon>Bacteria</taxon>
        <taxon>Pseudomonadati</taxon>
        <taxon>Nitrospirota</taxon>
        <taxon>Nitrospiria</taxon>
        <taxon>Nitrospirales</taxon>
        <taxon>Nitrospiraceae</taxon>
        <taxon>Candidatus Sulfobium</taxon>
    </lineage>
</organism>
<gene>
    <name evidence="7" type="ORF">NBG4_450004</name>
</gene>
<dbReference type="GO" id="GO:0046872">
    <property type="term" value="F:metal ion binding"/>
    <property type="evidence" value="ECO:0007669"/>
    <property type="project" value="UniProtKB-KW"/>
</dbReference>
<dbReference type="PROSITE" id="PS51007">
    <property type="entry name" value="CYTC"/>
    <property type="match status" value="1"/>
</dbReference>
<accession>A0A2U3QIC4</accession>
<evidence type="ECO:0000313" key="8">
    <source>
        <dbReference type="Proteomes" id="UP000245125"/>
    </source>
</evidence>
<dbReference type="Gene3D" id="1.10.760.10">
    <property type="entry name" value="Cytochrome c-like domain"/>
    <property type="match status" value="1"/>
</dbReference>
<dbReference type="Pfam" id="PF03150">
    <property type="entry name" value="CCP_MauG"/>
    <property type="match status" value="1"/>
</dbReference>
<dbReference type="Proteomes" id="UP000245125">
    <property type="component" value="Unassembled WGS sequence"/>
</dbReference>
<dbReference type="GO" id="GO:0016491">
    <property type="term" value="F:oxidoreductase activity"/>
    <property type="evidence" value="ECO:0007669"/>
    <property type="project" value="InterPro"/>
</dbReference>